<comment type="caution">
    <text evidence="2">The sequence shown here is derived from an EMBL/GenBank/DDBJ whole genome shotgun (WGS) entry which is preliminary data.</text>
</comment>
<evidence type="ECO:0000313" key="2">
    <source>
        <dbReference type="EMBL" id="KAH0538249.1"/>
    </source>
</evidence>
<dbReference type="EMBL" id="JAGHQL010000116">
    <property type="protein sequence ID" value="KAH0538249.1"/>
    <property type="molecule type" value="Genomic_DNA"/>
</dbReference>
<evidence type="ECO:0000256" key="1">
    <source>
        <dbReference type="SAM" id="MobiDB-lite"/>
    </source>
</evidence>
<keyword evidence="3" id="KW-1185">Reference proteome</keyword>
<feature type="non-terminal residue" evidence="2">
    <location>
        <position position="65"/>
    </location>
</feature>
<feature type="non-terminal residue" evidence="2">
    <location>
        <position position="1"/>
    </location>
</feature>
<organism evidence="2 3">
    <name type="scientific">Glutinoglossum americanum</name>
    <dbReference type="NCBI Taxonomy" id="1670608"/>
    <lineage>
        <taxon>Eukaryota</taxon>
        <taxon>Fungi</taxon>
        <taxon>Dikarya</taxon>
        <taxon>Ascomycota</taxon>
        <taxon>Pezizomycotina</taxon>
        <taxon>Geoglossomycetes</taxon>
        <taxon>Geoglossales</taxon>
        <taxon>Geoglossaceae</taxon>
        <taxon>Glutinoglossum</taxon>
    </lineage>
</organism>
<name>A0A9P8I0W4_9PEZI</name>
<proteinExistence type="predicted"/>
<protein>
    <submittedName>
        <fullName evidence="2">Uncharacterized protein</fullName>
    </submittedName>
</protein>
<feature type="region of interest" description="Disordered" evidence="1">
    <location>
        <begin position="16"/>
        <end position="36"/>
    </location>
</feature>
<dbReference type="AlphaFoldDB" id="A0A9P8I0W4"/>
<gene>
    <name evidence="2" type="ORF">FGG08_005120</name>
</gene>
<evidence type="ECO:0000313" key="3">
    <source>
        <dbReference type="Proteomes" id="UP000698800"/>
    </source>
</evidence>
<accession>A0A9P8I0W4</accession>
<sequence>ASGRCGSCRRRCRRTPRARCRRETRPRSPGRRAAGKIKDRLTGGMRWISHIIPSTSKKRYQKVSA</sequence>
<reference evidence="2" key="1">
    <citation type="submission" date="2021-03" db="EMBL/GenBank/DDBJ databases">
        <title>Comparative genomics and phylogenomic investigation of the class Geoglossomycetes provide insights into ecological specialization and systematics.</title>
        <authorList>
            <person name="Melie T."/>
            <person name="Pirro S."/>
            <person name="Miller A.N."/>
            <person name="Quandt A."/>
        </authorList>
    </citation>
    <scope>NUCLEOTIDE SEQUENCE</scope>
    <source>
        <strain evidence="2">GBOQ0MN5Z8</strain>
    </source>
</reference>
<dbReference type="Proteomes" id="UP000698800">
    <property type="component" value="Unassembled WGS sequence"/>
</dbReference>